<keyword evidence="5" id="KW-0547">Nucleotide-binding</keyword>
<evidence type="ECO:0000256" key="5">
    <source>
        <dbReference type="ARBA" id="ARBA00022741"/>
    </source>
</evidence>
<dbReference type="GO" id="GO:0005524">
    <property type="term" value="F:ATP binding"/>
    <property type="evidence" value="ECO:0007669"/>
    <property type="project" value="UniProtKB-KW"/>
</dbReference>
<feature type="domain" description="Leucine-rich repeat-containing N-terminal plant-type" evidence="11">
    <location>
        <begin position="30"/>
        <end position="67"/>
    </location>
</feature>
<feature type="chain" id="PRO_5042065125" description="Leucine-rich repeat-containing N-terminal plant-type domain-containing protein" evidence="10">
    <location>
        <begin position="24"/>
        <end position="277"/>
    </location>
</feature>
<evidence type="ECO:0000313" key="12">
    <source>
        <dbReference type="EMBL" id="KAH6757013.1"/>
    </source>
</evidence>
<dbReference type="InterPro" id="IPR013210">
    <property type="entry name" value="LRR_N_plant-typ"/>
</dbReference>
<dbReference type="GO" id="GO:0016020">
    <property type="term" value="C:membrane"/>
    <property type="evidence" value="ECO:0007669"/>
    <property type="project" value="UniProtKB-SubCell"/>
</dbReference>
<dbReference type="Proteomes" id="UP001190926">
    <property type="component" value="Unassembled WGS sequence"/>
</dbReference>
<dbReference type="InterPro" id="IPR001611">
    <property type="entry name" value="Leu-rich_rpt"/>
</dbReference>
<sequence length="277" mass="29997">MIVPTPIVLTFTVWFLTITASTAETRQIRLALLRFMTHLSPGNRSMLSGWNTSSDPCLDEWTGVVCDFKSSSVTGIKLDGFNLSGTIDANSLCSVVTSLFTLILSSNSLVGELPQEISKCTNLIHLNLHQNLLSGDLPSSLSQLNYMIKLDISNNGFTGQLPELSKFVFLVYFHAEQNRFSGEIPELSKFGLMLDFNVSDNNLSGPIPGGGQRFDATSFSGNPGLCGPPLSIACVNATVHHGTSFSTGALLTPVIQLLIFLICCSLGVPFLYPKDKR</sequence>
<keyword evidence="3 10" id="KW-0732">Signal</keyword>
<keyword evidence="7 9" id="KW-0472">Membrane</keyword>
<accession>A0AAD4IQL4</accession>
<evidence type="ECO:0000313" key="13">
    <source>
        <dbReference type="Proteomes" id="UP001190926"/>
    </source>
</evidence>
<dbReference type="AlphaFoldDB" id="A0AAD4IQL4"/>
<evidence type="ECO:0000256" key="6">
    <source>
        <dbReference type="ARBA" id="ARBA00022840"/>
    </source>
</evidence>
<keyword evidence="6" id="KW-0067">ATP-binding</keyword>
<keyword evidence="9" id="KW-0812">Transmembrane</keyword>
<evidence type="ECO:0000256" key="1">
    <source>
        <dbReference type="ARBA" id="ARBA00004370"/>
    </source>
</evidence>
<evidence type="ECO:0000256" key="10">
    <source>
        <dbReference type="SAM" id="SignalP"/>
    </source>
</evidence>
<evidence type="ECO:0000256" key="7">
    <source>
        <dbReference type="ARBA" id="ARBA00023136"/>
    </source>
</evidence>
<organism evidence="12 13">
    <name type="scientific">Perilla frutescens var. hirtella</name>
    <name type="common">Perilla citriodora</name>
    <name type="synonym">Perilla setoyensis</name>
    <dbReference type="NCBI Taxonomy" id="608512"/>
    <lineage>
        <taxon>Eukaryota</taxon>
        <taxon>Viridiplantae</taxon>
        <taxon>Streptophyta</taxon>
        <taxon>Embryophyta</taxon>
        <taxon>Tracheophyta</taxon>
        <taxon>Spermatophyta</taxon>
        <taxon>Magnoliopsida</taxon>
        <taxon>eudicotyledons</taxon>
        <taxon>Gunneridae</taxon>
        <taxon>Pentapetalae</taxon>
        <taxon>asterids</taxon>
        <taxon>lamiids</taxon>
        <taxon>Lamiales</taxon>
        <taxon>Lamiaceae</taxon>
        <taxon>Nepetoideae</taxon>
        <taxon>Elsholtzieae</taxon>
        <taxon>Perilla</taxon>
    </lineage>
</organism>
<dbReference type="SUPFAM" id="SSF52058">
    <property type="entry name" value="L domain-like"/>
    <property type="match status" value="1"/>
</dbReference>
<name>A0AAD4IQL4_PERFH</name>
<evidence type="ECO:0000259" key="11">
    <source>
        <dbReference type="Pfam" id="PF08263"/>
    </source>
</evidence>
<feature type="signal peptide" evidence="10">
    <location>
        <begin position="1"/>
        <end position="23"/>
    </location>
</feature>
<comment type="caution">
    <text evidence="12">The sequence shown here is derived from an EMBL/GenBank/DDBJ whole genome shotgun (WGS) entry which is preliminary data.</text>
</comment>
<feature type="transmembrane region" description="Helical" evidence="9">
    <location>
        <begin position="250"/>
        <end position="272"/>
    </location>
</feature>
<dbReference type="InterPro" id="IPR050647">
    <property type="entry name" value="Plant_LRR-RLKs"/>
</dbReference>
<evidence type="ECO:0000256" key="3">
    <source>
        <dbReference type="ARBA" id="ARBA00022729"/>
    </source>
</evidence>
<keyword evidence="8" id="KW-0325">Glycoprotein</keyword>
<keyword evidence="13" id="KW-1185">Reference proteome</keyword>
<dbReference type="Pfam" id="PF08263">
    <property type="entry name" value="LRRNT_2"/>
    <property type="match status" value="1"/>
</dbReference>
<dbReference type="Pfam" id="PF00560">
    <property type="entry name" value="LRR_1"/>
    <property type="match status" value="3"/>
</dbReference>
<reference evidence="12 13" key="1">
    <citation type="journal article" date="2021" name="Nat. Commun.">
        <title>Incipient diploidization of the medicinal plant Perilla within 10,000 years.</title>
        <authorList>
            <person name="Zhang Y."/>
            <person name="Shen Q."/>
            <person name="Leng L."/>
            <person name="Zhang D."/>
            <person name="Chen S."/>
            <person name="Shi Y."/>
            <person name="Ning Z."/>
            <person name="Chen S."/>
        </authorList>
    </citation>
    <scope>NUCLEOTIDE SEQUENCE [LARGE SCALE GENOMIC DNA]</scope>
    <source>
        <strain evidence="13">cv. PC099</strain>
    </source>
</reference>
<proteinExistence type="predicted"/>
<dbReference type="PANTHER" id="PTHR48056:SF81">
    <property type="entry name" value="RECEPTOR PROTEIN-TYROSINE KINASE CEPR1"/>
    <property type="match status" value="1"/>
</dbReference>
<evidence type="ECO:0000256" key="2">
    <source>
        <dbReference type="ARBA" id="ARBA00022614"/>
    </source>
</evidence>
<protein>
    <recommendedName>
        <fullName evidence="11">Leucine-rich repeat-containing N-terminal plant-type domain-containing protein</fullName>
    </recommendedName>
</protein>
<keyword evidence="2" id="KW-0433">Leucine-rich repeat</keyword>
<comment type="subcellular location">
    <subcellularLocation>
        <location evidence="1">Membrane</location>
    </subcellularLocation>
</comment>
<evidence type="ECO:0000256" key="8">
    <source>
        <dbReference type="ARBA" id="ARBA00023180"/>
    </source>
</evidence>
<evidence type="ECO:0000256" key="4">
    <source>
        <dbReference type="ARBA" id="ARBA00022737"/>
    </source>
</evidence>
<dbReference type="Gene3D" id="3.80.10.10">
    <property type="entry name" value="Ribonuclease Inhibitor"/>
    <property type="match status" value="2"/>
</dbReference>
<keyword evidence="4" id="KW-0677">Repeat</keyword>
<dbReference type="EMBL" id="SDAM02029498">
    <property type="protein sequence ID" value="KAH6757013.1"/>
    <property type="molecule type" value="Genomic_DNA"/>
</dbReference>
<evidence type="ECO:0000256" key="9">
    <source>
        <dbReference type="SAM" id="Phobius"/>
    </source>
</evidence>
<dbReference type="PANTHER" id="PTHR48056">
    <property type="entry name" value="LRR RECEPTOR-LIKE SERINE/THREONINE-PROTEIN KINASE-RELATED"/>
    <property type="match status" value="1"/>
</dbReference>
<gene>
    <name evidence="12" type="ORF">C2S53_009247</name>
</gene>
<keyword evidence="9" id="KW-1133">Transmembrane helix</keyword>
<dbReference type="InterPro" id="IPR032675">
    <property type="entry name" value="LRR_dom_sf"/>
</dbReference>
<dbReference type="FunFam" id="3.80.10.10:FF:000400">
    <property type="entry name" value="Nuclear pore complex protein NUP107"/>
    <property type="match status" value="1"/>
</dbReference>